<evidence type="ECO:0000259" key="3">
    <source>
        <dbReference type="Pfam" id="PF26554"/>
    </source>
</evidence>
<dbReference type="InterPro" id="IPR058495">
    <property type="entry name" value="DUF8182"/>
</dbReference>
<dbReference type="EMBL" id="DXHV01000083">
    <property type="protein sequence ID" value="HIW01579.1"/>
    <property type="molecule type" value="Genomic_DNA"/>
</dbReference>
<dbReference type="AlphaFoldDB" id="A0A9D1TQM3"/>
<sequence>MGRGADQSTSAPPAPAPAQKPARGEVDLGFLVFEQTGEVLAAERLLKQKGFAVEVKAPPAALRRGCDMVVVCPLMACLQVQSLLKEQQLEPLDFVPVSDPLLAPVSLFQTTDFGDWFMVRAANMKITVEKATGRIVNVSGGGCPDVPYLAGLLLGRHLDEAGEPVLKGRTLCSYALQKALEEARRQWHG</sequence>
<feature type="compositionally biased region" description="Polar residues" evidence="1">
    <location>
        <begin position="1"/>
        <end position="10"/>
    </location>
</feature>
<reference evidence="4" key="2">
    <citation type="submission" date="2021-04" db="EMBL/GenBank/DDBJ databases">
        <authorList>
            <person name="Gilroy R."/>
        </authorList>
    </citation>
    <scope>NUCLEOTIDE SEQUENCE</scope>
    <source>
        <strain evidence="4">ChiHecec2B26-446</strain>
    </source>
</reference>
<comment type="caution">
    <text evidence="4">The sequence shown here is derived from an EMBL/GenBank/DDBJ whole genome shotgun (WGS) entry which is preliminary data.</text>
</comment>
<dbReference type="Proteomes" id="UP000886752">
    <property type="component" value="Unassembled WGS sequence"/>
</dbReference>
<proteinExistence type="predicted"/>
<name>A0A9D1TQM3_9BACT</name>
<evidence type="ECO:0000256" key="1">
    <source>
        <dbReference type="SAM" id="MobiDB-lite"/>
    </source>
</evidence>
<feature type="domain" description="Putative Se/S carrier protein-like" evidence="2">
    <location>
        <begin position="30"/>
        <end position="95"/>
    </location>
</feature>
<organism evidence="4 5">
    <name type="scientific">Candidatus Desulfovibrio intestinipullorum</name>
    <dbReference type="NCBI Taxonomy" id="2838536"/>
    <lineage>
        <taxon>Bacteria</taxon>
        <taxon>Pseudomonadati</taxon>
        <taxon>Thermodesulfobacteriota</taxon>
        <taxon>Desulfovibrionia</taxon>
        <taxon>Desulfovibrionales</taxon>
        <taxon>Desulfovibrionaceae</taxon>
        <taxon>Desulfovibrio</taxon>
    </lineage>
</organism>
<feature type="domain" description="DUF8182" evidence="3">
    <location>
        <begin position="108"/>
        <end position="188"/>
    </location>
</feature>
<evidence type="ECO:0000259" key="2">
    <source>
        <dbReference type="Pfam" id="PF11823"/>
    </source>
</evidence>
<protein>
    <submittedName>
        <fullName evidence="4">DUF3343 domain-containing protein</fullName>
    </submittedName>
</protein>
<accession>A0A9D1TQM3</accession>
<feature type="region of interest" description="Disordered" evidence="1">
    <location>
        <begin position="1"/>
        <end position="21"/>
    </location>
</feature>
<dbReference type="Pfam" id="PF26554">
    <property type="entry name" value="DUF8182"/>
    <property type="match status" value="1"/>
</dbReference>
<dbReference type="InterPro" id="IPR021778">
    <property type="entry name" value="Se/S_carrier-like"/>
</dbReference>
<gene>
    <name evidence="4" type="ORF">H9894_10410</name>
</gene>
<evidence type="ECO:0000313" key="4">
    <source>
        <dbReference type="EMBL" id="HIW01579.1"/>
    </source>
</evidence>
<dbReference type="Pfam" id="PF11823">
    <property type="entry name" value="Se_S_carrier"/>
    <property type="match status" value="1"/>
</dbReference>
<reference evidence="4" key="1">
    <citation type="journal article" date="2021" name="PeerJ">
        <title>Extensive microbial diversity within the chicken gut microbiome revealed by metagenomics and culture.</title>
        <authorList>
            <person name="Gilroy R."/>
            <person name="Ravi A."/>
            <person name="Getino M."/>
            <person name="Pursley I."/>
            <person name="Horton D.L."/>
            <person name="Alikhan N.F."/>
            <person name="Baker D."/>
            <person name="Gharbi K."/>
            <person name="Hall N."/>
            <person name="Watson M."/>
            <person name="Adriaenssens E.M."/>
            <person name="Foster-Nyarko E."/>
            <person name="Jarju S."/>
            <person name="Secka A."/>
            <person name="Antonio M."/>
            <person name="Oren A."/>
            <person name="Chaudhuri R.R."/>
            <person name="La Ragione R."/>
            <person name="Hildebrand F."/>
            <person name="Pallen M.J."/>
        </authorList>
    </citation>
    <scope>NUCLEOTIDE SEQUENCE</scope>
    <source>
        <strain evidence="4">ChiHecec2B26-446</strain>
    </source>
</reference>
<evidence type="ECO:0000313" key="5">
    <source>
        <dbReference type="Proteomes" id="UP000886752"/>
    </source>
</evidence>